<evidence type="ECO:0008006" key="4">
    <source>
        <dbReference type="Google" id="ProtNLM"/>
    </source>
</evidence>
<protein>
    <recommendedName>
        <fullName evidence="4">Fibronectin type-III domain-containing protein</fullName>
    </recommendedName>
</protein>
<evidence type="ECO:0000256" key="1">
    <source>
        <dbReference type="SAM" id="SignalP"/>
    </source>
</evidence>
<evidence type="ECO:0000313" key="3">
    <source>
        <dbReference type="Proteomes" id="UP001216139"/>
    </source>
</evidence>
<proteinExistence type="predicted"/>
<evidence type="ECO:0000313" key="2">
    <source>
        <dbReference type="EMBL" id="WCT10642.1"/>
    </source>
</evidence>
<gene>
    <name evidence="2" type="ORF">PQO05_18045</name>
</gene>
<dbReference type="PROSITE" id="PS51257">
    <property type="entry name" value="PROKAR_LIPOPROTEIN"/>
    <property type="match status" value="1"/>
</dbReference>
<keyword evidence="3" id="KW-1185">Reference proteome</keyword>
<accession>A0ABY7T5V0</accession>
<sequence>MKKNIIMTLMMLLTLTMFSCTKKADIGGIEPKLPALQLSSLGYQQVSPFTISNTVLQLNFGATTTNMATGAFKVEILNGSTVIKTIDFAQWTGKDKSSTATVTNHTIGYTLQSTTYPNTNVYAGTINLKLSLLGLTNGGTYGVRATAYNADNSKNSSITQSAFFKTTAQ</sequence>
<feature type="signal peptide" evidence="1">
    <location>
        <begin position="1"/>
        <end position="24"/>
    </location>
</feature>
<reference evidence="2 3" key="1">
    <citation type="submission" date="2023-02" db="EMBL/GenBank/DDBJ databases">
        <title>Genome sequence of Mucilaginibacter jinjuensis strain KACC 16571.</title>
        <authorList>
            <person name="Kim S."/>
            <person name="Heo J."/>
            <person name="Kwon S.-W."/>
        </authorList>
    </citation>
    <scope>NUCLEOTIDE SEQUENCE [LARGE SCALE GENOMIC DNA]</scope>
    <source>
        <strain evidence="2 3">KACC 16571</strain>
    </source>
</reference>
<dbReference type="RefSeq" id="WP_273628832.1">
    <property type="nucleotide sequence ID" value="NZ_CP117167.1"/>
</dbReference>
<feature type="chain" id="PRO_5045662169" description="Fibronectin type-III domain-containing protein" evidence="1">
    <location>
        <begin position="25"/>
        <end position="169"/>
    </location>
</feature>
<keyword evidence="1" id="KW-0732">Signal</keyword>
<name>A0ABY7T5V0_9SPHI</name>
<dbReference type="Proteomes" id="UP001216139">
    <property type="component" value="Chromosome"/>
</dbReference>
<organism evidence="2 3">
    <name type="scientific">Mucilaginibacter jinjuensis</name>
    <dbReference type="NCBI Taxonomy" id="1176721"/>
    <lineage>
        <taxon>Bacteria</taxon>
        <taxon>Pseudomonadati</taxon>
        <taxon>Bacteroidota</taxon>
        <taxon>Sphingobacteriia</taxon>
        <taxon>Sphingobacteriales</taxon>
        <taxon>Sphingobacteriaceae</taxon>
        <taxon>Mucilaginibacter</taxon>
    </lineage>
</organism>
<dbReference type="EMBL" id="CP117167">
    <property type="protein sequence ID" value="WCT10642.1"/>
    <property type="molecule type" value="Genomic_DNA"/>
</dbReference>